<keyword evidence="2" id="KW-0378">Hydrolase</keyword>
<proteinExistence type="inferred from homology"/>
<comment type="caution">
    <text evidence="6">The sequence shown here is derived from an EMBL/GenBank/DDBJ whole genome shotgun (WGS) entry which is preliminary data.</text>
</comment>
<gene>
    <name evidence="6" type="ORF">AB0C36_34320</name>
</gene>
<evidence type="ECO:0000256" key="4">
    <source>
        <dbReference type="ARBA" id="ARBA00025742"/>
    </source>
</evidence>
<keyword evidence="1" id="KW-0479">Metal-binding</keyword>
<dbReference type="Proteomes" id="UP001551482">
    <property type="component" value="Unassembled WGS sequence"/>
</dbReference>
<dbReference type="InterPro" id="IPR029052">
    <property type="entry name" value="Metallo-depent_PP-like"/>
</dbReference>
<comment type="similarity">
    <text evidence="4">Belongs to the cyclic nucleotide phosphodiesterase class-III family.</text>
</comment>
<dbReference type="RefSeq" id="WP_358362131.1">
    <property type="nucleotide sequence ID" value="NZ_JBEZFP010000128.1"/>
</dbReference>
<evidence type="ECO:0000256" key="3">
    <source>
        <dbReference type="ARBA" id="ARBA00023004"/>
    </source>
</evidence>
<dbReference type="Pfam" id="PF00149">
    <property type="entry name" value="Metallophos"/>
    <property type="match status" value="1"/>
</dbReference>
<reference evidence="6 7" key="1">
    <citation type="submission" date="2024-06" db="EMBL/GenBank/DDBJ databases">
        <title>The Natural Products Discovery Center: Release of the First 8490 Sequenced Strains for Exploring Actinobacteria Biosynthetic Diversity.</title>
        <authorList>
            <person name="Kalkreuter E."/>
            <person name="Kautsar S.A."/>
            <person name="Yang D."/>
            <person name="Bader C.D."/>
            <person name="Teijaro C.N."/>
            <person name="Fluegel L."/>
            <person name="Davis C.M."/>
            <person name="Simpson J.R."/>
            <person name="Lauterbach L."/>
            <person name="Steele A.D."/>
            <person name="Gui C."/>
            <person name="Meng S."/>
            <person name="Li G."/>
            <person name="Viehrig K."/>
            <person name="Ye F."/>
            <person name="Su P."/>
            <person name="Kiefer A.F."/>
            <person name="Nichols A."/>
            <person name="Cepeda A.J."/>
            <person name="Yan W."/>
            <person name="Fan B."/>
            <person name="Jiang Y."/>
            <person name="Adhikari A."/>
            <person name="Zheng C.-J."/>
            <person name="Schuster L."/>
            <person name="Cowan T.M."/>
            <person name="Smanski M.J."/>
            <person name="Chevrette M.G."/>
            <person name="De Carvalho L.P.S."/>
            <person name="Shen B."/>
        </authorList>
    </citation>
    <scope>NUCLEOTIDE SEQUENCE [LARGE SCALE GENOMIC DNA]</scope>
    <source>
        <strain evidence="6 7">NPDC048946</strain>
    </source>
</reference>
<evidence type="ECO:0000313" key="7">
    <source>
        <dbReference type="Proteomes" id="UP001551482"/>
    </source>
</evidence>
<dbReference type="PANTHER" id="PTHR42988:SF2">
    <property type="entry name" value="CYCLIC NUCLEOTIDE PHOSPHODIESTERASE CBUA0032-RELATED"/>
    <property type="match status" value="1"/>
</dbReference>
<keyword evidence="3" id="KW-0408">Iron</keyword>
<keyword evidence="7" id="KW-1185">Reference proteome</keyword>
<evidence type="ECO:0000256" key="1">
    <source>
        <dbReference type="ARBA" id="ARBA00022723"/>
    </source>
</evidence>
<dbReference type="InterPro" id="IPR050884">
    <property type="entry name" value="CNP_phosphodiesterase-III"/>
</dbReference>
<evidence type="ECO:0000256" key="2">
    <source>
        <dbReference type="ARBA" id="ARBA00022801"/>
    </source>
</evidence>
<protein>
    <submittedName>
        <fullName evidence="6">Metallophosphoesterase</fullName>
    </submittedName>
</protein>
<name>A0ABV3DS87_9ACTN</name>
<dbReference type="InterPro" id="IPR004843">
    <property type="entry name" value="Calcineurin-like_PHP"/>
</dbReference>
<dbReference type="PANTHER" id="PTHR42988">
    <property type="entry name" value="PHOSPHOHYDROLASE"/>
    <property type="match status" value="1"/>
</dbReference>
<sequence length="314" mass="34246">MSQVADAISVVQISDLHFPDTAGVRGFVQHDPDRGLAAVLGHADAEIADADLVVATGDLADLGEPGAYERLGEVLDRLPAPVYCVSGNHDKNDAYQACLPRPNVHLEQAVRVGPWLMLFLDSNARGREEAGDGVYRDRDDRMTAAEQPGLTPGDAARARALLEASNAEHVFVWLHHPPLPDIAPDAQGDTELARLVRDFPRIRAIGAGHLHGDLNGEFEGRPVYVCPSTTYSIDYVGRVFDGPSYRVYTLYADGRVESEARTVPGSITDTMRAKSAPKFLTDLMMGRVTLEEMKALTDTEFEERFGEPRPTRGA</sequence>
<dbReference type="EMBL" id="JBEZFP010000128">
    <property type="protein sequence ID" value="MEU8138561.1"/>
    <property type="molecule type" value="Genomic_DNA"/>
</dbReference>
<dbReference type="Gene3D" id="3.60.21.10">
    <property type="match status" value="1"/>
</dbReference>
<feature type="domain" description="Calcineurin-like phosphoesterase" evidence="5">
    <location>
        <begin position="9"/>
        <end position="212"/>
    </location>
</feature>
<dbReference type="SUPFAM" id="SSF56300">
    <property type="entry name" value="Metallo-dependent phosphatases"/>
    <property type="match status" value="1"/>
</dbReference>
<evidence type="ECO:0000313" key="6">
    <source>
        <dbReference type="EMBL" id="MEU8138561.1"/>
    </source>
</evidence>
<evidence type="ECO:0000259" key="5">
    <source>
        <dbReference type="Pfam" id="PF00149"/>
    </source>
</evidence>
<organism evidence="6 7">
    <name type="scientific">Streptodolium elevatio</name>
    <dbReference type="NCBI Taxonomy" id="3157996"/>
    <lineage>
        <taxon>Bacteria</taxon>
        <taxon>Bacillati</taxon>
        <taxon>Actinomycetota</taxon>
        <taxon>Actinomycetes</taxon>
        <taxon>Kitasatosporales</taxon>
        <taxon>Streptomycetaceae</taxon>
        <taxon>Streptodolium</taxon>
    </lineage>
</organism>
<accession>A0ABV3DS87</accession>